<keyword evidence="2 5" id="KW-0812">Transmembrane</keyword>
<evidence type="ECO:0000313" key="6">
    <source>
        <dbReference type="EMBL" id="MDO7906094.1"/>
    </source>
</evidence>
<feature type="transmembrane region" description="Helical" evidence="5">
    <location>
        <begin position="6"/>
        <end position="28"/>
    </location>
</feature>
<dbReference type="PANTHER" id="PTHR35529:SF2">
    <property type="entry name" value="SPORULATION PROTEIN YTAF-RELATED"/>
    <property type="match status" value="1"/>
</dbReference>
<comment type="caution">
    <text evidence="6">The sequence shown here is derived from an EMBL/GenBank/DDBJ whole genome shotgun (WGS) entry which is preliminary data.</text>
</comment>
<evidence type="ECO:0000256" key="1">
    <source>
        <dbReference type="ARBA" id="ARBA00022475"/>
    </source>
</evidence>
<keyword evidence="3 5" id="KW-1133">Transmembrane helix</keyword>
<dbReference type="PANTHER" id="PTHR35529">
    <property type="entry name" value="MANGANESE EFFLUX PUMP MNTP-RELATED"/>
    <property type="match status" value="1"/>
</dbReference>
<dbReference type="InterPro" id="IPR003810">
    <property type="entry name" value="Mntp/YtaF"/>
</dbReference>
<proteinExistence type="predicted"/>
<gene>
    <name evidence="6" type="ORF">Q5741_06635</name>
</gene>
<name>A0ABT9CA12_9BACL</name>
<dbReference type="Pfam" id="PF02659">
    <property type="entry name" value="Mntp"/>
    <property type="match status" value="2"/>
</dbReference>
<feature type="transmembrane region" description="Helical" evidence="5">
    <location>
        <begin position="219"/>
        <end position="236"/>
    </location>
</feature>
<feature type="transmembrane region" description="Helical" evidence="5">
    <location>
        <begin position="189"/>
        <end position="207"/>
    </location>
</feature>
<sequence length="239" mass="25972">MSFHWVSLLVLAFALSLDSFGVGVTYGLRKLKIPLMSIIIISLCSGLVIGISMQVGKLMTRFISPEYTSWIGAFILIGIGCWSLIQPLLRQGHHESESARNDSAAEVQLMESDGKGAREQVQEMEPRQVYSLEIRKWGIVIQILRSPSAADMDDSGSISAMEAMWLGIALSLDAFGAGLGAAMLGYSPVLTSLCITLFGGVFLVMGMKTGFRFSALRSMRMFGVVPALLLIIMGIMKLL</sequence>
<organism evidence="6 7">
    <name type="scientific">Paenibacillus lacisoli</name>
    <dbReference type="NCBI Taxonomy" id="3064525"/>
    <lineage>
        <taxon>Bacteria</taxon>
        <taxon>Bacillati</taxon>
        <taxon>Bacillota</taxon>
        <taxon>Bacilli</taxon>
        <taxon>Bacillales</taxon>
        <taxon>Paenibacillaceae</taxon>
        <taxon>Paenibacillus</taxon>
    </lineage>
</organism>
<dbReference type="EMBL" id="JAUQTB010000002">
    <property type="protein sequence ID" value="MDO7906094.1"/>
    <property type="molecule type" value="Genomic_DNA"/>
</dbReference>
<reference evidence="6 7" key="1">
    <citation type="submission" date="2023-07" db="EMBL/GenBank/DDBJ databases">
        <title>Paenibacillus sp. JX-17 nov. isolated from soil.</title>
        <authorList>
            <person name="Wan Y."/>
            <person name="Liu B."/>
        </authorList>
    </citation>
    <scope>NUCLEOTIDE SEQUENCE [LARGE SCALE GENOMIC DNA]</scope>
    <source>
        <strain evidence="6 7">JX-17</strain>
    </source>
</reference>
<evidence type="ECO:0000256" key="5">
    <source>
        <dbReference type="SAM" id="Phobius"/>
    </source>
</evidence>
<keyword evidence="4 5" id="KW-0472">Membrane</keyword>
<dbReference type="RefSeq" id="WP_305023268.1">
    <property type="nucleotide sequence ID" value="NZ_JAUQTB010000002.1"/>
</dbReference>
<protein>
    <submittedName>
        <fullName evidence="6">MntP/YtaF family protein</fullName>
    </submittedName>
</protein>
<evidence type="ECO:0000313" key="7">
    <source>
        <dbReference type="Proteomes" id="UP001240171"/>
    </source>
</evidence>
<evidence type="ECO:0000256" key="4">
    <source>
        <dbReference type="ARBA" id="ARBA00023136"/>
    </source>
</evidence>
<keyword evidence="7" id="KW-1185">Reference proteome</keyword>
<dbReference type="Proteomes" id="UP001240171">
    <property type="component" value="Unassembled WGS sequence"/>
</dbReference>
<feature type="transmembrane region" description="Helical" evidence="5">
    <location>
        <begin position="35"/>
        <end position="55"/>
    </location>
</feature>
<keyword evidence="1" id="KW-1003">Cell membrane</keyword>
<feature type="transmembrane region" description="Helical" evidence="5">
    <location>
        <begin position="163"/>
        <end position="183"/>
    </location>
</feature>
<feature type="transmembrane region" description="Helical" evidence="5">
    <location>
        <begin position="67"/>
        <end position="85"/>
    </location>
</feature>
<evidence type="ECO:0000256" key="2">
    <source>
        <dbReference type="ARBA" id="ARBA00022692"/>
    </source>
</evidence>
<accession>A0ABT9CA12</accession>
<evidence type="ECO:0000256" key="3">
    <source>
        <dbReference type="ARBA" id="ARBA00022989"/>
    </source>
</evidence>